<dbReference type="Gene3D" id="1.50.10.140">
    <property type="match status" value="1"/>
</dbReference>
<keyword evidence="3" id="KW-1185">Reference proteome</keyword>
<comment type="caution">
    <text evidence="2">The sequence shown here is derived from an EMBL/GenBank/DDBJ whole genome shotgun (WGS) entry which is preliminary data.</text>
</comment>
<gene>
    <name evidence="2" type="ORF">GCM10011517_22230</name>
</gene>
<evidence type="ECO:0000313" key="3">
    <source>
        <dbReference type="Proteomes" id="UP000606730"/>
    </source>
</evidence>
<protein>
    <recommendedName>
        <fullName evidence="1">DUF3131 domain-containing protein</fullName>
    </recommendedName>
</protein>
<proteinExistence type="predicted"/>
<name>A0A917EKL9_9RHOB</name>
<accession>A0A917EKL9</accession>
<evidence type="ECO:0000313" key="2">
    <source>
        <dbReference type="EMBL" id="GGE54181.1"/>
    </source>
</evidence>
<reference evidence="2" key="2">
    <citation type="submission" date="2020-09" db="EMBL/GenBank/DDBJ databases">
        <authorList>
            <person name="Sun Q."/>
            <person name="Zhou Y."/>
        </authorList>
    </citation>
    <scope>NUCLEOTIDE SEQUENCE</scope>
    <source>
        <strain evidence="2">CGMCC 1.16012</strain>
    </source>
</reference>
<dbReference type="InterPro" id="IPR021478">
    <property type="entry name" value="DUF3131"/>
</dbReference>
<dbReference type="Proteomes" id="UP000606730">
    <property type="component" value="Unassembled WGS sequence"/>
</dbReference>
<dbReference type="OrthoDB" id="9147113at2"/>
<dbReference type="Pfam" id="PF11329">
    <property type="entry name" value="DUF3131"/>
    <property type="match status" value="1"/>
</dbReference>
<dbReference type="EMBL" id="BMKN01000002">
    <property type="protein sequence ID" value="GGE54181.1"/>
    <property type="molecule type" value="Genomic_DNA"/>
</dbReference>
<feature type="domain" description="DUF3131" evidence="1">
    <location>
        <begin position="66"/>
        <end position="425"/>
    </location>
</feature>
<dbReference type="RefSeq" id="WP_095594148.1">
    <property type="nucleotide sequence ID" value="NZ_BMKN01000002.1"/>
</dbReference>
<evidence type="ECO:0000259" key="1">
    <source>
        <dbReference type="Pfam" id="PF11329"/>
    </source>
</evidence>
<organism evidence="2 3">
    <name type="scientific">Actibacterium pelagium</name>
    <dbReference type="NCBI Taxonomy" id="2029103"/>
    <lineage>
        <taxon>Bacteria</taxon>
        <taxon>Pseudomonadati</taxon>
        <taxon>Pseudomonadota</taxon>
        <taxon>Alphaproteobacteria</taxon>
        <taxon>Rhodobacterales</taxon>
        <taxon>Roseobacteraceae</taxon>
        <taxon>Actibacterium</taxon>
    </lineage>
</organism>
<dbReference type="AlphaFoldDB" id="A0A917EKL9"/>
<sequence length="435" mass="48014">MPFKLSESRSGLVFMTGLLVAAGASVGLDQGGRLLSQAQTLASLQSAKEELAVAPRRALTPDDLTAATIAWTYIQANTRPETGLVDSVAGFPSTTLWDQGSYVLAMLSAYRIGLINRAELDFRLEQFLNTFERLPLFDGKLPNKVYHTETLAMVDYQNNAVEDGIGWSALDVARILSALRAVERIEPKYGPQIRQLLGRWQLDAMTKGGQLVGALKEGDEVTYPQEGRIGYEQYAARASALWGLDVLGVISARPVLKWEDVLEVQVPVDKRDHSIFRAITPILSEPFILQGLELGLDSETALLASRVYRAQEARYLATGTLTMVSEDHVDQDPYFLYSAVHSNGDAWAVVNENGKRYDELRTLSVKSIFAWDALYQTEYTALLRTHINDLGDPEKGWPAGIYETSGAVNEAYSLNTNAIVLEAIHNIAFGPLWQS</sequence>
<reference evidence="2" key="1">
    <citation type="journal article" date="2014" name="Int. J. Syst. Evol. Microbiol.">
        <title>Complete genome sequence of Corynebacterium casei LMG S-19264T (=DSM 44701T), isolated from a smear-ripened cheese.</title>
        <authorList>
            <consortium name="US DOE Joint Genome Institute (JGI-PGF)"/>
            <person name="Walter F."/>
            <person name="Albersmeier A."/>
            <person name="Kalinowski J."/>
            <person name="Ruckert C."/>
        </authorList>
    </citation>
    <scope>NUCLEOTIDE SEQUENCE</scope>
    <source>
        <strain evidence="2">CGMCC 1.16012</strain>
    </source>
</reference>